<keyword evidence="3" id="KW-1185">Reference proteome</keyword>
<protein>
    <submittedName>
        <fullName evidence="2">GG12010</fullName>
    </submittedName>
</protein>
<sequence length="211" mass="21139">MQLRGDYNSTTAVNSALAKTIVTISAPPVAAASASSLHLGVGGRPSSVSTLTIASVPPTLSGSGSAGGSVSGATTPLAPSLKALTPGPSNSSGHHVSFMPMTGMKRLRSSNASLGSPNGVISSVGGADTTSAPSLIDASEDQVQMRNTSTHRILEQCQSVQSQITTLGDVEDDEEVSDSESESIGLALVETTPQLESQPVEASSSSSSSVK</sequence>
<evidence type="ECO:0000313" key="2">
    <source>
        <dbReference type="EMBL" id="EDV53209.1"/>
    </source>
</evidence>
<evidence type="ECO:0000256" key="1">
    <source>
        <dbReference type="SAM" id="MobiDB-lite"/>
    </source>
</evidence>
<organism evidence="2 3">
    <name type="scientific">Drosophila erecta</name>
    <name type="common">Fruit fly</name>
    <dbReference type="NCBI Taxonomy" id="7220"/>
    <lineage>
        <taxon>Eukaryota</taxon>
        <taxon>Metazoa</taxon>
        <taxon>Ecdysozoa</taxon>
        <taxon>Arthropoda</taxon>
        <taxon>Hexapoda</taxon>
        <taxon>Insecta</taxon>
        <taxon>Pterygota</taxon>
        <taxon>Neoptera</taxon>
        <taxon>Endopterygota</taxon>
        <taxon>Diptera</taxon>
        <taxon>Brachycera</taxon>
        <taxon>Muscomorpha</taxon>
        <taxon>Ephydroidea</taxon>
        <taxon>Drosophilidae</taxon>
        <taxon>Drosophila</taxon>
        <taxon>Sophophora</taxon>
    </lineage>
</organism>
<dbReference type="AlphaFoldDB" id="B3P5F9"/>
<dbReference type="HOGENOM" id="CLU_113862_0_0_1"/>
<feature type="compositionally biased region" description="Polar residues" evidence="1">
    <location>
        <begin position="191"/>
        <end position="202"/>
    </location>
</feature>
<gene>
    <name evidence="2" type="primary">Dere\GG12010</name>
    <name evidence="2" type="ORF">Dere_GG12010</name>
</gene>
<feature type="region of interest" description="Disordered" evidence="1">
    <location>
        <begin position="190"/>
        <end position="211"/>
    </location>
</feature>
<dbReference type="OrthoDB" id="7869911at2759"/>
<name>B3P5F9_DROER</name>
<dbReference type="EMBL" id="CH954182">
    <property type="protein sequence ID" value="EDV53209.1"/>
    <property type="molecule type" value="Genomic_DNA"/>
</dbReference>
<reference evidence="2 3" key="2">
    <citation type="journal article" date="2008" name="Bioinformatics">
        <title>Assembly reconciliation.</title>
        <authorList>
            <person name="Zimin A.V."/>
            <person name="Smith D.R."/>
            <person name="Sutton G."/>
            <person name="Yorke J.A."/>
        </authorList>
    </citation>
    <scope>NUCLEOTIDE SEQUENCE [LARGE SCALE GENOMIC DNA]</scope>
    <source>
        <strain evidence="2 3">TSC#14021-0224.01</strain>
    </source>
</reference>
<dbReference type="Proteomes" id="UP000008711">
    <property type="component" value="Unassembled WGS sequence"/>
</dbReference>
<accession>B3P5F9</accession>
<feature type="region of interest" description="Disordered" evidence="1">
    <location>
        <begin position="58"/>
        <end position="98"/>
    </location>
</feature>
<evidence type="ECO:0000313" key="3">
    <source>
        <dbReference type="Proteomes" id="UP000008711"/>
    </source>
</evidence>
<proteinExistence type="predicted"/>
<reference evidence="2 3" key="1">
    <citation type="journal article" date="2007" name="Nature">
        <title>Evolution of genes and genomes on the Drosophila phylogeny.</title>
        <authorList>
            <consortium name="Drosophila 12 Genomes Consortium"/>
            <person name="Clark A.G."/>
            <person name="Eisen M.B."/>
            <person name="Smith D.R."/>
            <person name="Bergman C.M."/>
            <person name="Oliver B."/>
            <person name="Markow T.A."/>
            <person name="Kaufman T.C."/>
            <person name="Kellis M."/>
            <person name="Gelbart W."/>
            <person name="Iyer V.N."/>
            <person name="Pollard D.A."/>
            <person name="Sackton T.B."/>
            <person name="Larracuente A.M."/>
            <person name="Singh N.D."/>
            <person name="Abad J.P."/>
            <person name="Abt D.N."/>
            <person name="Adryan B."/>
            <person name="Aguade M."/>
            <person name="Akashi H."/>
            <person name="Anderson W.W."/>
            <person name="Aquadro C.F."/>
            <person name="Ardell D.H."/>
            <person name="Arguello R."/>
            <person name="Artieri C.G."/>
            <person name="Barbash D.A."/>
            <person name="Barker D."/>
            <person name="Barsanti P."/>
            <person name="Batterham P."/>
            <person name="Batzoglou S."/>
            <person name="Begun D."/>
            <person name="Bhutkar A."/>
            <person name="Blanco E."/>
            <person name="Bosak S.A."/>
            <person name="Bradley R.K."/>
            <person name="Brand A.D."/>
            <person name="Brent M.R."/>
            <person name="Brooks A.N."/>
            <person name="Brown R.H."/>
            <person name="Butlin R.K."/>
            <person name="Caggese C."/>
            <person name="Calvi B.R."/>
            <person name="Bernardo de Carvalho A."/>
            <person name="Caspi A."/>
            <person name="Castrezana S."/>
            <person name="Celniker S.E."/>
            <person name="Chang J.L."/>
            <person name="Chapple C."/>
            <person name="Chatterji S."/>
            <person name="Chinwalla A."/>
            <person name="Civetta A."/>
            <person name="Clifton S.W."/>
            <person name="Comeron J.M."/>
            <person name="Costello J.C."/>
            <person name="Coyne J.A."/>
            <person name="Daub J."/>
            <person name="David R.G."/>
            <person name="Delcher A.L."/>
            <person name="Delehaunty K."/>
            <person name="Do C.B."/>
            <person name="Ebling H."/>
            <person name="Edwards K."/>
            <person name="Eickbush T."/>
            <person name="Evans J.D."/>
            <person name="Filipski A."/>
            <person name="Findeiss S."/>
            <person name="Freyhult E."/>
            <person name="Fulton L."/>
            <person name="Fulton R."/>
            <person name="Garcia A.C."/>
            <person name="Gardiner A."/>
            <person name="Garfield D.A."/>
            <person name="Garvin B.E."/>
            <person name="Gibson G."/>
            <person name="Gilbert D."/>
            <person name="Gnerre S."/>
            <person name="Godfrey J."/>
            <person name="Good R."/>
            <person name="Gotea V."/>
            <person name="Gravely B."/>
            <person name="Greenberg A.J."/>
            <person name="Griffiths-Jones S."/>
            <person name="Gross S."/>
            <person name="Guigo R."/>
            <person name="Gustafson E.A."/>
            <person name="Haerty W."/>
            <person name="Hahn M.W."/>
            <person name="Halligan D.L."/>
            <person name="Halpern A.L."/>
            <person name="Halter G.M."/>
            <person name="Han M.V."/>
            <person name="Heger A."/>
            <person name="Hillier L."/>
            <person name="Hinrichs A.S."/>
            <person name="Holmes I."/>
            <person name="Hoskins R.A."/>
            <person name="Hubisz M.J."/>
            <person name="Hultmark D."/>
            <person name="Huntley M.A."/>
            <person name="Jaffe D.B."/>
            <person name="Jagadeeshan S."/>
            <person name="Jeck W.R."/>
            <person name="Johnson J."/>
            <person name="Jones C.D."/>
            <person name="Jordan W.C."/>
            <person name="Karpen G.H."/>
            <person name="Kataoka E."/>
            <person name="Keightley P.D."/>
            <person name="Kheradpour P."/>
            <person name="Kirkness E.F."/>
            <person name="Koerich L.B."/>
            <person name="Kristiansen K."/>
            <person name="Kudrna D."/>
            <person name="Kulathinal R.J."/>
            <person name="Kumar S."/>
            <person name="Kwok R."/>
            <person name="Lander E."/>
            <person name="Langley C.H."/>
            <person name="Lapoint R."/>
            <person name="Lazzaro B.P."/>
            <person name="Lee S.J."/>
            <person name="Levesque L."/>
            <person name="Li R."/>
            <person name="Lin C.F."/>
            <person name="Lin M.F."/>
            <person name="Lindblad-Toh K."/>
            <person name="Llopart A."/>
            <person name="Long M."/>
            <person name="Low L."/>
            <person name="Lozovsky E."/>
            <person name="Lu J."/>
            <person name="Luo M."/>
            <person name="Machado C.A."/>
            <person name="Makalowski W."/>
            <person name="Marzo M."/>
            <person name="Matsuda M."/>
            <person name="Matzkin L."/>
            <person name="McAllister B."/>
            <person name="McBride C.S."/>
            <person name="McKernan B."/>
            <person name="McKernan K."/>
            <person name="Mendez-Lago M."/>
            <person name="Minx P."/>
            <person name="Mollenhauer M.U."/>
            <person name="Montooth K."/>
            <person name="Mount S.M."/>
            <person name="Mu X."/>
            <person name="Myers E."/>
            <person name="Negre B."/>
            <person name="Newfeld S."/>
            <person name="Nielsen R."/>
            <person name="Noor M.A."/>
            <person name="O'Grady P."/>
            <person name="Pachter L."/>
            <person name="Papaceit M."/>
            <person name="Parisi M.J."/>
            <person name="Parisi M."/>
            <person name="Parts L."/>
            <person name="Pedersen J.S."/>
            <person name="Pesole G."/>
            <person name="Phillippy A.M."/>
            <person name="Ponting C.P."/>
            <person name="Pop M."/>
            <person name="Porcelli D."/>
            <person name="Powell J.R."/>
            <person name="Prohaska S."/>
            <person name="Pruitt K."/>
            <person name="Puig M."/>
            <person name="Quesneville H."/>
            <person name="Ram K.R."/>
            <person name="Rand D."/>
            <person name="Rasmussen M.D."/>
            <person name="Reed L.K."/>
            <person name="Reenan R."/>
            <person name="Reily A."/>
            <person name="Remington K.A."/>
            <person name="Rieger T.T."/>
            <person name="Ritchie M.G."/>
            <person name="Robin C."/>
            <person name="Rogers Y.H."/>
            <person name="Rohde C."/>
            <person name="Rozas J."/>
            <person name="Rubenfield M.J."/>
            <person name="Ruiz A."/>
            <person name="Russo S."/>
            <person name="Salzberg S.L."/>
            <person name="Sanchez-Gracia A."/>
            <person name="Saranga D.J."/>
            <person name="Sato H."/>
            <person name="Schaeffer S.W."/>
            <person name="Schatz M.C."/>
            <person name="Schlenke T."/>
            <person name="Schwartz R."/>
            <person name="Segarra C."/>
            <person name="Singh R.S."/>
            <person name="Sirot L."/>
            <person name="Sirota M."/>
            <person name="Sisneros N.B."/>
            <person name="Smith C.D."/>
            <person name="Smith T.F."/>
            <person name="Spieth J."/>
            <person name="Stage D.E."/>
            <person name="Stark A."/>
            <person name="Stephan W."/>
            <person name="Strausberg R.L."/>
            <person name="Strempel S."/>
            <person name="Sturgill D."/>
            <person name="Sutton G."/>
            <person name="Sutton G.G."/>
            <person name="Tao W."/>
            <person name="Teichmann S."/>
            <person name="Tobari Y.N."/>
            <person name="Tomimura Y."/>
            <person name="Tsolas J.M."/>
            <person name="Valente V.L."/>
            <person name="Venter E."/>
            <person name="Venter J.C."/>
            <person name="Vicario S."/>
            <person name="Vieira F.G."/>
            <person name="Vilella A.J."/>
            <person name="Villasante A."/>
            <person name="Walenz B."/>
            <person name="Wang J."/>
            <person name="Wasserman M."/>
            <person name="Watts T."/>
            <person name="Wilson D."/>
            <person name="Wilson R.K."/>
            <person name="Wing R.A."/>
            <person name="Wolfner M.F."/>
            <person name="Wong A."/>
            <person name="Wong G.K."/>
            <person name="Wu C.I."/>
            <person name="Wu G."/>
            <person name="Yamamoto D."/>
            <person name="Yang H.P."/>
            <person name="Yang S.P."/>
            <person name="Yorke J.A."/>
            <person name="Yoshida K."/>
            <person name="Zdobnov E."/>
            <person name="Zhang P."/>
            <person name="Zhang Y."/>
            <person name="Zimin A.V."/>
            <person name="Baldwin J."/>
            <person name="Abdouelleil A."/>
            <person name="Abdulkadir J."/>
            <person name="Abebe A."/>
            <person name="Abera B."/>
            <person name="Abreu J."/>
            <person name="Acer S.C."/>
            <person name="Aftuck L."/>
            <person name="Alexander A."/>
            <person name="An P."/>
            <person name="Anderson E."/>
            <person name="Anderson S."/>
            <person name="Arachi H."/>
            <person name="Azer M."/>
            <person name="Bachantsang P."/>
            <person name="Barry A."/>
            <person name="Bayul T."/>
            <person name="Berlin A."/>
            <person name="Bessette D."/>
            <person name="Bloom T."/>
            <person name="Blye J."/>
            <person name="Boguslavskiy L."/>
            <person name="Bonnet C."/>
            <person name="Boukhgalter B."/>
            <person name="Bourzgui I."/>
            <person name="Brown A."/>
            <person name="Cahill P."/>
            <person name="Channer S."/>
            <person name="Cheshatsang Y."/>
            <person name="Chuda L."/>
            <person name="Citroen M."/>
            <person name="Collymore A."/>
            <person name="Cooke P."/>
            <person name="Costello M."/>
            <person name="D'Aco K."/>
            <person name="Daza R."/>
            <person name="De Haan G."/>
            <person name="DeGray S."/>
            <person name="DeMaso C."/>
            <person name="Dhargay N."/>
            <person name="Dooley K."/>
            <person name="Dooley E."/>
            <person name="Doricent M."/>
            <person name="Dorje P."/>
            <person name="Dorjee K."/>
            <person name="Dupes A."/>
            <person name="Elong R."/>
            <person name="Falk J."/>
            <person name="Farina A."/>
            <person name="Faro S."/>
            <person name="Ferguson D."/>
            <person name="Fisher S."/>
            <person name="Foley C.D."/>
            <person name="Franke A."/>
            <person name="Friedrich D."/>
            <person name="Gadbois L."/>
            <person name="Gearin G."/>
            <person name="Gearin C.R."/>
            <person name="Giannoukos G."/>
            <person name="Goode T."/>
            <person name="Graham J."/>
            <person name="Grandbois E."/>
            <person name="Grewal S."/>
            <person name="Gyaltsen K."/>
            <person name="Hafez N."/>
            <person name="Hagos B."/>
            <person name="Hall J."/>
            <person name="Henson C."/>
            <person name="Hollinger A."/>
            <person name="Honan T."/>
            <person name="Huard M.D."/>
            <person name="Hughes L."/>
            <person name="Hurhula B."/>
            <person name="Husby M.E."/>
            <person name="Kamat A."/>
            <person name="Kanga B."/>
            <person name="Kashin S."/>
            <person name="Khazanovich D."/>
            <person name="Kisner P."/>
            <person name="Lance K."/>
            <person name="Lara M."/>
            <person name="Lee W."/>
            <person name="Lennon N."/>
            <person name="Letendre F."/>
            <person name="LeVine R."/>
            <person name="Lipovsky A."/>
            <person name="Liu X."/>
            <person name="Liu J."/>
            <person name="Liu S."/>
            <person name="Lokyitsang T."/>
            <person name="Lokyitsang Y."/>
            <person name="Lubonja R."/>
            <person name="Lui A."/>
            <person name="MacDonald P."/>
            <person name="Magnisalis V."/>
            <person name="Maru K."/>
            <person name="Matthews C."/>
            <person name="McCusker W."/>
            <person name="McDonough S."/>
            <person name="Mehta T."/>
            <person name="Meldrim J."/>
            <person name="Meneus L."/>
            <person name="Mihai O."/>
            <person name="Mihalev A."/>
            <person name="Mihova T."/>
            <person name="Mittelman R."/>
            <person name="Mlenga V."/>
            <person name="Montmayeur A."/>
            <person name="Mulrain L."/>
            <person name="Navidi A."/>
            <person name="Naylor J."/>
            <person name="Negash T."/>
            <person name="Nguyen T."/>
            <person name="Nguyen N."/>
            <person name="Nicol R."/>
            <person name="Norbu C."/>
            <person name="Norbu N."/>
            <person name="Novod N."/>
            <person name="O'Neill B."/>
            <person name="Osman S."/>
            <person name="Markiewicz E."/>
            <person name="Oyono O.L."/>
            <person name="Patti C."/>
            <person name="Phunkhang P."/>
            <person name="Pierre F."/>
            <person name="Priest M."/>
            <person name="Raghuraman S."/>
            <person name="Rege F."/>
            <person name="Reyes R."/>
            <person name="Rise C."/>
            <person name="Rogov P."/>
            <person name="Ross K."/>
            <person name="Ryan E."/>
            <person name="Settipalli S."/>
            <person name="Shea T."/>
            <person name="Sherpa N."/>
            <person name="Shi L."/>
            <person name="Shih D."/>
            <person name="Sparrow T."/>
            <person name="Spaulding J."/>
            <person name="Stalker J."/>
            <person name="Stange-Thomann N."/>
            <person name="Stavropoulos S."/>
            <person name="Stone C."/>
            <person name="Strader C."/>
            <person name="Tesfaye S."/>
            <person name="Thomson T."/>
            <person name="Thoulutsang Y."/>
            <person name="Thoulutsang D."/>
            <person name="Topham K."/>
            <person name="Topping I."/>
            <person name="Tsamla T."/>
            <person name="Vassiliev H."/>
            <person name="Vo A."/>
            <person name="Wangchuk T."/>
            <person name="Wangdi T."/>
            <person name="Weiand M."/>
            <person name="Wilkinson J."/>
            <person name="Wilson A."/>
            <person name="Yadav S."/>
            <person name="Young G."/>
            <person name="Yu Q."/>
            <person name="Zembek L."/>
            <person name="Zhong D."/>
            <person name="Zimmer A."/>
            <person name="Zwirko Z."/>
            <person name="Jaffe D.B."/>
            <person name="Alvarez P."/>
            <person name="Brockman W."/>
            <person name="Butler J."/>
            <person name="Chin C."/>
            <person name="Gnerre S."/>
            <person name="Grabherr M."/>
            <person name="Kleber M."/>
            <person name="Mauceli E."/>
            <person name="MacCallum I."/>
        </authorList>
    </citation>
    <scope>NUCLEOTIDE SEQUENCE [LARGE SCALE GENOMIC DNA]</scope>
    <source>
        <strain evidence="2 3">TSC#14021-0224.01</strain>
    </source>
</reference>
<dbReference type="OMA" id="NTSTHRI"/>
<dbReference type="PhylomeDB" id="B3P5F9"/>